<name>A0A914NSF7_MELIC</name>
<evidence type="ECO:0000256" key="1">
    <source>
        <dbReference type="SAM" id="MobiDB-lite"/>
    </source>
</evidence>
<keyword evidence="2" id="KW-1185">Reference proteome</keyword>
<feature type="region of interest" description="Disordered" evidence="1">
    <location>
        <begin position="1"/>
        <end position="22"/>
    </location>
</feature>
<dbReference type="WBParaSite" id="Minc3s09039g42864">
    <property type="protein sequence ID" value="Minc3s09039g42864"/>
    <property type="gene ID" value="Minc3s09039g42864"/>
</dbReference>
<dbReference type="AlphaFoldDB" id="A0A914NSF7"/>
<feature type="compositionally biased region" description="Polar residues" evidence="1">
    <location>
        <begin position="12"/>
        <end position="22"/>
    </location>
</feature>
<proteinExistence type="predicted"/>
<dbReference type="Proteomes" id="UP000887563">
    <property type="component" value="Unplaced"/>
</dbReference>
<reference evidence="3" key="1">
    <citation type="submission" date="2022-11" db="UniProtKB">
        <authorList>
            <consortium name="WormBaseParasite"/>
        </authorList>
    </citation>
    <scope>IDENTIFICATION</scope>
</reference>
<protein>
    <submittedName>
        <fullName evidence="3">Uncharacterized protein</fullName>
    </submittedName>
</protein>
<evidence type="ECO:0000313" key="2">
    <source>
        <dbReference type="Proteomes" id="UP000887563"/>
    </source>
</evidence>
<accession>A0A914NSF7</accession>
<organism evidence="2 3">
    <name type="scientific">Meloidogyne incognita</name>
    <name type="common">Southern root-knot nematode worm</name>
    <name type="synonym">Oxyuris incognita</name>
    <dbReference type="NCBI Taxonomy" id="6306"/>
    <lineage>
        <taxon>Eukaryota</taxon>
        <taxon>Metazoa</taxon>
        <taxon>Ecdysozoa</taxon>
        <taxon>Nematoda</taxon>
        <taxon>Chromadorea</taxon>
        <taxon>Rhabditida</taxon>
        <taxon>Tylenchina</taxon>
        <taxon>Tylenchomorpha</taxon>
        <taxon>Tylenchoidea</taxon>
        <taxon>Meloidogynidae</taxon>
        <taxon>Meloidogyninae</taxon>
        <taxon>Meloidogyne</taxon>
        <taxon>Meloidogyne incognita group</taxon>
    </lineage>
</organism>
<evidence type="ECO:0000313" key="3">
    <source>
        <dbReference type="WBParaSite" id="Minc3s09039g42864"/>
    </source>
</evidence>
<sequence>MEPTITKLKKPINSNTSSSNDLNANIYLVNNNSHALVENSINSSNNFIEKSKIIPKPIESLEVNNNANFGVSTPLLFGAQHDERIVLDEPPPPPPLPPEQQLGTSIPVLVGAQNKEEEDVILDEPPPPPDENEMVYEVLTPSPIIPTENTQVTTSTQTNNDNCEIPPEFIVMENEEIKLPKLISRVRISQTGRIIKMPLHCRKGKPLSWKFMAFKSKIANPYNYLKMFIPR</sequence>